<dbReference type="KEGG" id="lel:PVL30_002203"/>
<dbReference type="PANTHER" id="PTHR47554">
    <property type="entry name" value="SORTING NEXIN MVP1"/>
    <property type="match status" value="1"/>
</dbReference>
<feature type="region of interest" description="Disordered" evidence="1">
    <location>
        <begin position="14"/>
        <end position="58"/>
    </location>
</feature>
<dbReference type="GO" id="GO:0006623">
    <property type="term" value="P:protein targeting to vacuole"/>
    <property type="evidence" value="ECO:0007669"/>
    <property type="project" value="TreeGrafter"/>
</dbReference>
<dbReference type="OMA" id="YAITHEL"/>
<protein>
    <submittedName>
        <fullName evidence="2">Uncharacterized protein</fullName>
    </submittedName>
</protein>
<name>A5DXT9_LODEL</name>
<dbReference type="GO" id="GO:0032266">
    <property type="term" value="F:phosphatidylinositol-3-phosphate binding"/>
    <property type="evidence" value="ECO:0007669"/>
    <property type="project" value="TreeGrafter"/>
</dbReference>
<dbReference type="GO" id="GO:0005829">
    <property type="term" value="C:cytosol"/>
    <property type="evidence" value="ECO:0007669"/>
    <property type="project" value="GOC"/>
</dbReference>
<keyword evidence="3" id="KW-1185">Reference proteome</keyword>
<dbReference type="InterPro" id="IPR028662">
    <property type="entry name" value="SNX8/Mvp1"/>
</dbReference>
<gene>
    <name evidence="2" type="ORF">LELG_02176</name>
</gene>
<sequence length="361" mass="40601">MSSGLYNTAEDIDPWSSASKWNDDPDPLLSAATDSLNLGSNNNNTNNDSHNNDTNKPSIGKSQFPSLYLTSSQLLQKDSLEPRLSKNNTISNIPQSYEQLHSELLNKLTTINDLEYHILDNLIELGYLTTYQKSRILDAVYDNDLLPITLSQNFYQILGLIALEIDVPGSGDYVTLQFRRNNLPELPEKFVQKIRKEEEGIINDPLMANSSRHLGGTDNDEDENEIKDENGNHKSKTNNDNDWSGQVIQNDPVLTDHSESQHVLSGTEPGGVGASNDIPIDTQYIEKYIEGIRDEFKPLLLDQDPIKIKEVPEKEGLLFKHINYIISHSLTLGKSGISGQKKVVRRYSDFAWYVRAPNMAI</sequence>
<evidence type="ECO:0000313" key="3">
    <source>
        <dbReference type="Proteomes" id="UP000001996"/>
    </source>
</evidence>
<dbReference type="GO" id="GO:0042147">
    <property type="term" value="P:retrograde transport, endosome to Golgi"/>
    <property type="evidence" value="ECO:0007669"/>
    <property type="project" value="InterPro"/>
</dbReference>
<dbReference type="GeneID" id="5234626"/>
<evidence type="ECO:0000313" key="2">
    <source>
        <dbReference type="EMBL" id="EDK43997.1"/>
    </source>
</evidence>
<dbReference type="OrthoDB" id="10064318at2759"/>
<dbReference type="InParanoid" id="A5DXT9"/>
<feature type="region of interest" description="Disordered" evidence="1">
    <location>
        <begin position="205"/>
        <end position="277"/>
    </location>
</feature>
<proteinExistence type="predicted"/>
<dbReference type="HOGENOM" id="CLU_767416_0_0_1"/>
<dbReference type="AlphaFoldDB" id="A5DXT9"/>
<dbReference type="STRING" id="379508.A5DXT9"/>
<reference evidence="2 3" key="1">
    <citation type="journal article" date="2009" name="Nature">
        <title>Evolution of pathogenicity and sexual reproduction in eight Candida genomes.</title>
        <authorList>
            <person name="Butler G."/>
            <person name="Rasmussen M.D."/>
            <person name="Lin M.F."/>
            <person name="Santos M.A."/>
            <person name="Sakthikumar S."/>
            <person name="Munro C.A."/>
            <person name="Rheinbay E."/>
            <person name="Grabherr M."/>
            <person name="Forche A."/>
            <person name="Reedy J.L."/>
            <person name="Agrafioti I."/>
            <person name="Arnaud M.B."/>
            <person name="Bates S."/>
            <person name="Brown A.J."/>
            <person name="Brunke S."/>
            <person name="Costanzo M.C."/>
            <person name="Fitzpatrick D.A."/>
            <person name="de Groot P.W."/>
            <person name="Harris D."/>
            <person name="Hoyer L.L."/>
            <person name="Hube B."/>
            <person name="Klis F.M."/>
            <person name="Kodira C."/>
            <person name="Lennard N."/>
            <person name="Logue M.E."/>
            <person name="Martin R."/>
            <person name="Neiman A.M."/>
            <person name="Nikolaou E."/>
            <person name="Quail M.A."/>
            <person name="Quinn J."/>
            <person name="Santos M.C."/>
            <person name="Schmitzberger F.F."/>
            <person name="Sherlock G."/>
            <person name="Shah P."/>
            <person name="Silverstein K.A."/>
            <person name="Skrzypek M.S."/>
            <person name="Soll D."/>
            <person name="Staggs R."/>
            <person name="Stansfield I."/>
            <person name="Stumpf M.P."/>
            <person name="Sudbery P.E."/>
            <person name="Srikantha T."/>
            <person name="Zeng Q."/>
            <person name="Berman J."/>
            <person name="Berriman M."/>
            <person name="Heitman J."/>
            <person name="Gow N.A."/>
            <person name="Lorenz M.C."/>
            <person name="Birren B.W."/>
            <person name="Kellis M."/>
            <person name="Cuomo C.A."/>
        </authorList>
    </citation>
    <scope>NUCLEOTIDE SEQUENCE [LARGE SCALE GENOMIC DNA]</scope>
    <source>
        <strain evidence="3">ATCC 11503 / BCRC 21390 / CBS 2605 / JCM 1781 / NBRC 1676 / NRRL YB-4239</strain>
    </source>
</reference>
<organism evidence="2 3">
    <name type="scientific">Lodderomyces elongisporus (strain ATCC 11503 / CBS 2605 / JCM 1781 / NBRC 1676 / NRRL YB-4239)</name>
    <name type="common">Yeast</name>
    <name type="synonym">Saccharomyces elongisporus</name>
    <dbReference type="NCBI Taxonomy" id="379508"/>
    <lineage>
        <taxon>Eukaryota</taxon>
        <taxon>Fungi</taxon>
        <taxon>Dikarya</taxon>
        <taxon>Ascomycota</taxon>
        <taxon>Saccharomycotina</taxon>
        <taxon>Pichiomycetes</taxon>
        <taxon>Debaryomycetaceae</taxon>
        <taxon>Candida/Lodderomyces clade</taxon>
        <taxon>Lodderomyces</taxon>
    </lineage>
</organism>
<dbReference type="VEuPathDB" id="FungiDB:LELG_02176"/>
<accession>A5DXT9</accession>
<dbReference type="Proteomes" id="UP000001996">
    <property type="component" value="Unassembled WGS sequence"/>
</dbReference>
<dbReference type="GO" id="GO:0005768">
    <property type="term" value="C:endosome"/>
    <property type="evidence" value="ECO:0007669"/>
    <property type="project" value="TreeGrafter"/>
</dbReference>
<feature type="compositionally biased region" description="Polar residues" evidence="1">
    <location>
        <begin position="238"/>
        <end position="249"/>
    </location>
</feature>
<dbReference type="EMBL" id="CH981525">
    <property type="protein sequence ID" value="EDK43997.1"/>
    <property type="molecule type" value="Genomic_DNA"/>
</dbReference>
<feature type="compositionally biased region" description="Low complexity" evidence="1">
    <location>
        <begin position="33"/>
        <end position="55"/>
    </location>
</feature>
<dbReference type="PANTHER" id="PTHR47554:SF1">
    <property type="entry name" value="SORTING NEXIN MVP1"/>
    <property type="match status" value="1"/>
</dbReference>
<evidence type="ECO:0000256" key="1">
    <source>
        <dbReference type="SAM" id="MobiDB-lite"/>
    </source>
</evidence>